<dbReference type="OMA" id="YQEECEE"/>
<dbReference type="HOGENOM" id="CLU_776450_0_0_1"/>
<feature type="region of interest" description="Disordered" evidence="2">
    <location>
        <begin position="1"/>
        <end position="32"/>
    </location>
</feature>
<keyword evidence="4" id="KW-1185">Reference proteome</keyword>
<keyword evidence="1" id="KW-0175">Coiled coil</keyword>
<name>A0A060SR88_PYCCI</name>
<evidence type="ECO:0000313" key="3">
    <source>
        <dbReference type="EMBL" id="CDO77072.1"/>
    </source>
</evidence>
<gene>
    <name evidence="3" type="ORF">BN946_scf184473.g16</name>
</gene>
<evidence type="ECO:0000256" key="1">
    <source>
        <dbReference type="SAM" id="Coils"/>
    </source>
</evidence>
<feature type="compositionally biased region" description="Low complexity" evidence="2">
    <location>
        <begin position="336"/>
        <end position="357"/>
    </location>
</feature>
<feature type="compositionally biased region" description="Low complexity" evidence="2">
    <location>
        <begin position="277"/>
        <end position="287"/>
    </location>
</feature>
<dbReference type="OrthoDB" id="2755084at2759"/>
<evidence type="ECO:0000256" key="2">
    <source>
        <dbReference type="SAM" id="MobiDB-lite"/>
    </source>
</evidence>
<proteinExistence type="predicted"/>
<dbReference type="EMBL" id="CCBP010000439">
    <property type="protein sequence ID" value="CDO77072.1"/>
    <property type="molecule type" value="Genomic_DNA"/>
</dbReference>
<comment type="caution">
    <text evidence="3">The sequence shown here is derived from an EMBL/GenBank/DDBJ whole genome shotgun (WGS) entry which is preliminary data.</text>
</comment>
<protein>
    <submittedName>
        <fullName evidence="3">Uncharacterized protein</fullName>
    </submittedName>
</protein>
<feature type="compositionally biased region" description="Polar residues" evidence="2">
    <location>
        <begin position="257"/>
        <end position="275"/>
    </location>
</feature>
<reference evidence="3" key="1">
    <citation type="submission" date="2014-01" db="EMBL/GenBank/DDBJ databases">
        <title>The genome of the white-rot fungus Pycnoporus cinnabarinus: a basidiomycete model with a versatile arsenal for lignocellulosic biomass breakdown.</title>
        <authorList>
            <person name="Levasseur A."/>
            <person name="Lomascolo A."/>
            <person name="Ruiz-Duenas F.J."/>
            <person name="Uzan E."/>
            <person name="Piumi F."/>
            <person name="Kues U."/>
            <person name="Ram A.F.J."/>
            <person name="Murat C."/>
            <person name="Haon M."/>
            <person name="Benoit I."/>
            <person name="Arfi Y."/>
            <person name="Chevret D."/>
            <person name="Drula E."/>
            <person name="Kwon M.J."/>
            <person name="Gouret P."/>
            <person name="Lesage-Meessen L."/>
            <person name="Lombard V."/>
            <person name="Mariette J."/>
            <person name="Noirot C."/>
            <person name="Park J."/>
            <person name="Patyshakuliyeva A."/>
            <person name="Wieneger R.A.B."/>
            <person name="Wosten H.A.B."/>
            <person name="Martin F."/>
            <person name="Coutinho P.M."/>
            <person name="de Vries R."/>
            <person name="Martinez A.T."/>
            <person name="Klopp C."/>
            <person name="Pontarotti P."/>
            <person name="Henrissat B."/>
            <person name="Record E."/>
        </authorList>
    </citation>
    <scope>NUCLEOTIDE SEQUENCE [LARGE SCALE GENOMIC DNA]</scope>
    <source>
        <strain evidence="3">BRFM137</strain>
    </source>
</reference>
<dbReference type="AlphaFoldDB" id="A0A060SR88"/>
<organism evidence="3 4">
    <name type="scientific">Pycnoporus cinnabarinus</name>
    <name type="common">Cinnabar-red polypore</name>
    <name type="synonym">Trametes cinnabarina</name>
    <dbReference type="NCBI Taxonomy" id="5643"/>
    <lineage>
        <taxon>Eukaryota</taxon>
        <taxon>Fungi</taxon>
        <taxon>Dikarya</taxon>
        <taxon>Basidiomycota</taxon>
        <taxon>Agaricomycotina</taxon>
        <taxon>Agaricomycetes</taxon>
        <taxon>Polyporales</taxon>
        <taxon>Polyporaceae</taxon>
        <taxon>Trametes</taxon>
    </lineage>
</organism>
<feature type="compositionally biased region" description="Low complexity" evidence="2">
    <location>
        <begin position="17"/>
        <end position="31"/>
    </location>
</feature>
<dbReference type="Proteomes" id="UP000029665">
    <property type="component" value="Unassembled WGS sequence"/>
</dbReference>
<evidence type="ECO:0000313" key="4">
    <source>
        <dbReference type="Proteomes" id="UP000029665"/>
    </source>
</evidence>
<accession>A0A060SR88</accession>
<feature type="region of interest" description="Disordered" evidence="2">
    <location>
        <begin position="243"/>
        <end position="357"/>
    </location>
</feature>
<sequence length="357" mass="39049">MNGIFGPTAVQREQPGQNAPQAPRQVQRQPQISQALLQGAREISAILERRMANLRAEYEEKLKMITRERDELLAQSSRGAEIPEAIANELEALRDERDGHEQEHVQWETERTALLKERARYQEECEELRKAQATLREEVLHLQKKLEEEVATKDAAIASLEERVKVLEATNAPDQRPATVDQNPFDLLDVSHSPRLSDSAMPPDIFSSTLGTISPQQDSVPMQVRTPPSLALPFDLGAEFDDLFTSLGPDQSPPKSPTITIRGGQSPSVARSPTLVSLAGASSSSSATRLVIRVPPAPSGSAQKPRKPIKPPITPPTEEEMMNFIHVPRMQDSSDEVSPSGSSSGSPSTDSSATHSP</sequence>
<feature type="coiled-coil region" evidence="1">
    <location>
        <begin position="37"/>
        <end position="170"/>
    </location>
</feature>